<dbReference type="OrthoDB" id="5984008at2759"/>
<dbReference type="EMBL" id="ABJB010075843">
    <property type="status" value="NOT_ANNOTATED_CDS"/>
    <property type="molecule type" value="Genomic_DNA"/>
</dbReference>
<evidence type="ECO:0000256" key="10">
    <source>
        <dbReference type="ARBA" id="ARBA00023170"/>
    </source>
</evidence>
<evidence type="ECO:0000256" key="14">
    <source>
        <dbReference type="PIRSR" id="PIRSR601508-1"/>
    </source>
</evidence>
<dbReference type="SUPFAM" id="SSF53822">
    <property type="entry name" value="Periplasmic binding protein-like I"/>
    <property type="match status" value="1"/>
</dbReference>
<dbReference type="SMART" id="SM00918">
    <property type="entry name" value="Lig_chan-Glu_bd"/>
    <property type="match status" value="1"/>
</dbReference>
<accession>B7Q0Z8</accession>
<evidence type="ECO:0000259" key="20">
    <source>
        <dbReference type="SMART" id="SM00079"/>
    </source>
</evidence>
<keyword evidence="5 19" id="KW-0812">Transmembrane</keyword>
<evidence type="ECO:0000313" key="24">
    <source>
        <dbReference type="Proteomes" id="UP000001555"/>
    </source>
</evidence>
<dbReference type="Gene3D" id="3.40.50.2300">
    <property type="match status" value="1"/>
</dbReference>
<evidence type="ECO:0000313" key="22">
    <source>
        <dbReference type="EMBL" id="EEC12520.1"/>
    </source>
</evidence>
<evidence type="ECO:0000313" key="23">
    <source>
        <dbReference type="EnsemblMetazoa" id="ISCW009282-PA"/>
    </source>
</evidence>
<evidence type="ECO:0000256" key="3">
    <source>
        <dbReference type="ARBA" id="ARBA00022448"/>
    </source>
</evidence>
<dbReference type="InterPro" id="IPR001508">
    <property type="entry name" value="Iono_Glu_rcpt_met"/>
</dbReference>
<dbReference type="GO" id="GO:0008066">
    <property type="term" value="F:glutamate receptor activity"/>
    <property type="evidence" value="ECO:0000318"/>
    <property type="project" value="GO_Central"/>
</dbReference>
<dbReference type="InterPro" id="IPR001320">
    <property type="entry name" value="Iontro_rcpt_C"/>
</dbReference>
<dbReference type="InterPro" id="IPR019594">
    <property type="entry name" value="Glu/Gly-bd"/>
</dbReference>
<feature type="domain" description="Ionotropic glutamate receptor L-glutamate and glycine-binding" evidence="21">
    <location>
        <begin position="494"/>
        <end position="547"/>
    </location>
</feature>
<proteinExistence type="inferred from homology"/>
<feature type="compositionally biased region" description="Low complexity" evidence="18">
    <location>
        <begin position="995"/>
        <end position="1004"/>
    </location>
</feature>
<dbReference type="Gene3D" id="3.40.190.10">
    <property type="entry name" value="Periplasmic binding protein-like II"/>
    <property type="match status" value="3"/>
</dbReference>
<dbReference type="Pfam" id="PF00060">
    <property type="entry name" value="Lig_chan"/>
    <property type="match status" value="1"/>
</dbReference>
<keyword evidence="24" id="KW-1185">Reference proteome</keyword>
<comment type="subcellular location">
    <subcellularLocation>
        <location evidence="1">Cell membrane</location>
        <topology evidence="1">Multi-pass membrane protein</topology>
    </subcellularLocation>
</comment>
<dbReference type="GO" id="GO:1904315">
    <property type="term" value="F:transmitter-gated monoatomic ion channel activity involved in regulation of postsynaptic membrane potential"/>
    <property type="evidence" value="ECO:0000318"/>
    <property type="project" value="GO_Central"/>
</dbReference>
<evidence type="ECO:0000256" key="4">
    <source>
        <dbReference type="ARBA" id="ARBA00022475"/>
    </source>
</evidence>
<feature type="binding site" evidence="14">
    <location>
        <position position="752"/>
    </location>
    <ligand>
        <name>L-glutamate</name>
        <dbReference type="ChEBI" id="CHEBI:29985"/>
    </ligand>
</feature>
<keyword evidence="10 22" id="KW-0675">Receptor</keyword>
<evidence type="ECO:0000256" key="5">
    <source>
        <dbReference type="ARBA" id="ARBA00022692"/>
    </source>
</evidence>
<dbReference type="GO" id="GO:0050804">
    <property type="term" value="P:modulation of chemical synaptic transmission"/>
    <property type="evidence" value="ECO:0000318"/>
    <property type="project" value="GO_Central"/>
</dbReference>
<evidence type="ECO:0000259" key="21">
    <source>
        <dbReference type="SMART" id="SM00918"/>
    </source>
</evidence>
<dbReference type="SUPFAM" id="SSF53850">
    <property type="entry name" value="Periplasmic binding protein-like II"/>
    <property type="match status" value="1"/>
</dbReference>
<evidence type="ECO:0000256" key="12">
    <source>
        <dbReference type="ARBA" id="ARBA00023286"/>
    </source>
</evidence>
<dbReference type="FunFam" id="3.40.190.10:FF:000078">
    <property type="entry name" value="glutamate receptor ionotropic, NMDA 3B"/>
    <property type="match status" value="1"/>
</dbReference>
<evidence type="ECO:0000256" key="11">
    <source>
        <dbReference type="ARBA" id="ARBA00023180"/>
    </source>
</evidence>
<dbReference type="Pfam" id="PF10613">
    <property type="entry name" value="Lig_chan-Glu_bd"/>
    <property type="match status" value="1"/>
</dbReference>
<evidence type="ECO:0000256" key="2">
    <source>
        <dbReference type="ARBA" id="ARBA00008685"/>
    </source>
</evidence>
<feature type="transmembrane region" description="Helical" evidence="19">
    <location>
        <begin position="835"/>
        <end position="860"/>
    </location>
</feature>
<keyword evidence="6 19" id="KW-1133">Transmembrane helix</keyword>
<keyword evidence="7 17" id="KW-0175">Coiled coil</keyword>
<protein>
    <submittedName>
        <fullName evidence="22 23">Glutamate [NMDA] receptor subunit 3A, putative</fullName>
    </submittedName>
</protein>
<evidence type="ECO:0000256" key="7">
    <source>
        <dbReference type="ARBA" id="ARBA00023054"/>
    </source>
</evidence>
<feature type="binding site" evidence="14">
    <location>
        <position position="558"/>
    </location>
    <ligand>
        <name>L-glutamate</name>
        <dbReference type="ChEBI" id="CHEBI:29985"/>
    </ligand>
</feature>
<reference evidence="23" key="2">
    <citation type="submission" date="2020-05" db="UniProtKB">
        <authorList>
            <consortium name="EnsemblMetazoa"/>
        </authorList>
    </citation>
    <scope>IDENTIFICATION</scope>
    <source>
        <strain evidence="23">wikel</strain>
    </source>
</reference>
<keyword evidence="9 19" id="KW-0472">Membrane</keyword>
<keyword evidence="16" id="KW-1015">Disulfide bond</keyword>
<feature type="domain" description="Ionotropic glutamate receptor C-terminal" evidence="20">
    <location>
        <begin position="466"/>
        <end position="817"/>
    </location>
</feature>
<dbReference type="SMART" id="SM00079">
    <property type="entry name" value="PBPe"/>
    <property type="match status" value="1"/>
</dbReference>
<dbReference type="VEuPathDB" id="VectorBase:ISCI009282"/>
<feature type="region of interest" description="Disordered" evidence="18">
    <location>
        <begin position="957"/>
        <end position="1004"/>
    </location>
</feature>
<dbReference type="InParanoid" id="B7Q0Z8"/>
<evidence type="ECO:0000256" key="6">
    <source>
        <dbReference type="ARBA" id="ARBA00022989"/>
    </source>
</evidence>
<evidence type="ECO:0000256" key="16">
    <source>
        <dbReference type="PIRSR" id="PIRSR601508-3"/>
    </source>
</evidence>
<organism>
    <name type="scientific">Ixodes scapularis</name>
    <name type="common">Black-legged tick</name>
    <name type="synonym">Deer tick</name>
    <dbReference type="NCBI Taxonomy" id="6945"/>
    <lineage>
        <taxon>Eukaryota</taxon>
        <taxon>Metazoa</taxon>
        <taxon>Ecdysozoa</taxon>
        <taxon>Arthropoda</taxon>
        <taxon>Chelicerata</taxon>
        <taxon>Arachnida</taxon>
        <taxon>Acari</taxon>
        <taxon>Parasitiformes</taxon>
        <taxon>Ixodida</taxon>
        <taxon>Ixodoidea</taxon>
        <taxon>Ixodidae</taxon>
        <taxon>Ixodinae</taxon>
        <taxon>Ixodes</taxon>
    </lineage>
</organism>
<keyword evidence="13" id="KW-0407">Ion channel</keyword>
<feature type="binding site" evidence="14">
    <location>
        <position position="563"/>
    </location>
    <ligand>
        <name>L-glutamate</name>
        <dbReference type="ChEBI" id="CHEBI:29985"/>
    </ligand>
</feature>
<dbReference type="VEuPathDB" id="VectorBase:ISCP_014430"/>
<reference evidence="22 24" key="1">
    <citation type="submission" date="2008-03" db="EMBL/GenBank/DDBJ databases">
        <title>Annotation of Ixodes scapularis.</title>
        <authorList>
            <consortium name="Ixodes scapularis Genome Project Consortium"/>
            <person name="Caler E."/>
            <person name="Hannick L.I."/>
            <person name="Bidwell S."/>
            <person name="Joardar V."/>
            <person name="Thiagarajan M."/>
            <person name="Amedeo P."/>
            <person name="Galinsky K.J."/>
            <person name="Schobel S."/>
            <person name="Inman J."/>
            <person name="Hostetler J."/>
            <person name="Miller J."/>
            <person name="Hammond M."/>
            <person name="Megy K."/>
            <person name="Lawson D."/>
            <person name="Kodira C."/>
            <person name="Sutton G."/>
            <person name="Meyer J."/>
            <person name="Hill C.A."/>
            <person name="Birren B."/>
            <person name="Nene V."/>
            <person name="Collins F."/>
            <person name="Alarcon-Chaidez F."/>
            <person name="Wikel S."/>
            <person name="Strausberg R."/>
        </authorList>
    </citation>
    <scope>NUCLEOTIDE SEQUENCE [LARGE SCALE GENOMIC DNA]</scope>
    <source>
        <strain evidence="24">Wikel</strain>
        <strain evidence="22">Wikel colony</strain>
    </source>
</reference>
<dbReference type="EMBL" id="ABJB010426292">
    <property type="status" value="NOT_ANNOTATED_CDS"/>
    <property type="molecule type" value="Genomic_DNA"/>
</dbReference>
<dbReference type="Proteomes" id="UP000001555">
    <property type="component" value="Unassembled WGS sequence"/>
</dbReference>
<gene>
    <name evidence="22" type="ORF">IscW_ISCW009282</name>
</gene>
<dbReference type="GO" id="GO:0098839">
    <property type="term" value="C:postsynaptic density membrane"/>
    <property type="evidence" value="ECO:0000318"/>
    <property type="project" value="GO_Central"/>
</dbReference>
<dbReference type="HOGENOM" id="CLU_265505_0_0_1"/>
<dbReference type="PANTHER" id="PTHR18966">
    <property type="entry name" value="IONOTROPIC GLUTAMATE RECEPTOR"/>
    <property type="match status" value="1"/>
</dbReference>
<evidence type="ECO:0000256" key="1">
    <source>
        <dbReference type="ARBA" id="ARBA00004651"/>
    </source>
</evidence>
<dbReference type="GO" id="GO:0035249">
    <property type="term" value="P:synaptic transmission, glutamatergic"/>
    <property type="evidence" value="ECO:0000318"/>
    <property type="project" value="GO_Central"/>
</dbReference>
<evidence type="ECO:0000256" key="15">
    <source>
        <dbReference type="PIRSR" id="PIRSR601508-2"/>
    </source>
</evidence>
<dbReference type="PaxDb" id="6945-B7Q0Z8"/>
<evidence type="ECO:0000256" key="17">
    <source>
        <dbReference type="SAM" id="Coils"/>
    </source>
</evidence>
<feature type="region of interest" description="Disordered" evidence="18">
    <location>
        <begin position="1024"/>
        <end position="1055"/>
    </location>
</feature>
<keyword evidence="12" id="KW-1071">Ligand-gated ion channel</keyword>
<keyword evidence="11" id="KW-0325">Glycoprotein</keyword>
<comment type="similarity">
    <text evidence="2">Belongs to the glutamate-gated ion channel (TC 1.A.10.1) family.</text>
</comment>
<dbReference type="EMBL" id="DS834911">
    <property type="protein sequence ID" value="EEC12520.1"/>
    <property type="molecule type" value="Genomic_DNA"/>
</dbReference>
<name>B7Q0Z8_IXOSC</name>
<feature type="transmembrane region" description="Helical" evidence="19">
    <location>
        <begin position="641"/>
        <end position="659"/>
    </location>
</feature>
<dbReference type="GO" id="GO:0035235">
    <property type="term" value="P:ionotropic glutamate receptor signaling pathway"/>
    <property type="evidence" value="ECO:0000318"/>
    <property type="project" value="GO_Central"/>
</dbReference>
<dbReference type="EnsemblMetazoa" id="ISCW009282-RA">
    <property type="protein sequence ID" value="ISCW009282-PA"/>
    <property type="gene ID" value="ISCW009282"/>
</dbReference>
<feature type="region of interest" description="Disordered" evidence="18">
    <location>
        <begin position="1"/>
        <end position="28"/>
    </location>
</feature>
<dbReference type="STRING" id="6945.B7Q0Z8"/>
<evidence type="ECO:0000256" key="19">
    <source>
        <dbReference type="SAM" id="Phobius"/>
    </source>
</evidence>
<dbReference type="FunFam" id="3.40.50.2300:FF:000822">
    <property type="match status" value="1"/>
</dbReference>
<feature type="transmembrane region" description="Helical" evidence="19">
    <location>
        <begin position="671"/>
        <end position="698"/>
    </location>
</feature>
<feature type="site" description="Crucial to convey clamshell closure to channel opening" evidence="15">
    <location>
        <position position="702"/>
    </location>
</feature>
<dbReference type="FunFam" id="3.40.190.10:FF:000324">
    <property type="entry name" value="Predicted protein"/>
    <property type="match status" value="1"/>
</dbReference>
<evidence type="ECO:0000256" key="18">
    <source>
        <dbReference type="SAM" id="MobiDB-lite"/>
    </source>
</evidence>
<dbReference type="InterPro" id="IPR028082">
    <property type="entry name" value="Peripla_BP_I"/>
</dbReference>
<evidence type="ECO:0000256" key="8">
    <source>
        <dbReference type="ARBA" id="ARBA00023065"/>
    </source>
</evidence>
<dbReference type="VEuPathDB" id="VectorBase:ISCW009282"/>
<dbReference type="PRINTS" id="PR00177">
    <property type="entry name" value="NMDARECEPTOR"/>
</dbReference>
<keyword evidence="8" id="KW-0406">Ion transport</keyword>
<keyword evidence="3" id="KW-0813">Transport</keyword>
<dbReference type="Gene3D" id="1.10.287.70">
    <property type="match status" value="1"/>
</dbReference>
<dbReference type="GO" id="GO:0005886">
    <property type="term" value="C:plasma membrane"/>
    <property type="evidence" value="ECO:0000318"/>
    <property type="project" value="GO_Central"/>
</dbReference>
<sequence length="1113" mass="121930">MAPGSRPRMRASGRRSAPQWARSHRSHGAFRAAPRPVAGAMARLAPPVLVAWLLLVPAVLLVAVDSTPALLAALPPRSAPQLARALRRALARWGAGPGDASATSWVVAAFSAVPDTRAALSALCTALEGHAPLLVVMPVLAYTGGYLDRAAQEASPLYLSLDPGLPELTEALFGLLSQNRWYHFVLVTDESAASSMLAQRLGSLCHGVPWRPMLRLALPGPTQPLLGPLAKITASQARIVLLFVEAPMVRAVLDAARTLGLLAGDHLWLFVERDDPNPASPHPCGGDVEGSALKGCPLGALSLQLRQSHVERTDAPRLLAGLLHDGLSRWGPIEYPLALRNASGAPTPSCWEEPSARREMFSQRLHGYLRAAAADAVQSQRFPPPVFDILNLVPAEGGAQWRSVGNVTKGSAVLDAVLWPSTGEPTLMGPRPFGQPRFRVVTAYAAPFVMAATRLRNGSCLTGVPCLQVSTAISDELAALFAHYHRTGGHTRHPGYNVTCCAGIAIDLLKSLARDLSFDFDLYLVADGSFGTDRGGRWGGITADLISGAAHVAATAYSVTSSRSRRVDFSVPFFHSGVSCLAYAVKRDVPLSAFLVPFSVPLWLAIFLSLKVTALAAALYEWFSPFGLNPWGRQRTRNFSLASALWVMWSLLFSHLVAFKAPKSWPNKVLINLWGCFSVIFLASYTANIAAHFAGLFFQMQVHDFHDTSVPEGYVFAENKRLWEHIQRFGVASLEQGLESLRLGTLDVLIGDTAVLNYYRANEPSCRLRLLGDSIFDDAYAVGMARGFPLTAAVSELILRYNAVGYLDQLHGKWYGRAHCLQDGLLQRLDKPMPLGVRAVAGLFIMLLVGLLAGSLVLILEHLVFRYALPGLRARSKQCFWKSPNLMFFSQKLYRFINTVELVSPHHSAKEIVSNLREGQIASLFQKSVKRKIKEEARRRKSKSQFFEMIQEIRRVVRQQQTERDEESPTSPHEGPFSATSSIGPLLVREPSPPSGSSSSSAPTSSWVHGALLSVSLEELPSVAPPACRRRRSHSLGDLSHMRPAWQPRRAPPSCASDLDDVRLRALSREQLLHRWRDSERRLLNLLREALREKQALERKLAFLHSALRNKPP</sequence>
<evidence type="ECO:0000256" key="9">
    <source>
        <dbReference type="ARBA" id="ARBA00023136"/>
    </source>
</evidence>
<dbReference type="InterPro" id="IPR015683">
    <property type="entry name" value="Ionotropic_Glu_rcpt"/>
</dbReference>
<dbReference type="AlphaFoldDB" id="B7Q0Z8"/>
<keyword evidence="4" id="KW-1003">Cell membrane</keyword>
<feature type="coiled-coil region" evidence="17">
    <location>
        <begin position="1080"/>
        <end position="1107"/>
    </location>
</feature>
<evidence type="ECO:0000256" key="13">
    <source>
        <dbReference type="ARBA" id="ARBA00023303"/>
    </source>
</evidence>
<feature type="transmembrane region" description="Helical" evidence="19">
    <location>
        <begin position="600"/>
        <end position="620"/>
    </location>
</feature>
<feature type="disulfide bond" evidence="16">
    <location>
        <begin position="766"/>
        <end position="820"/>
    </location>
</feature>